<comment type="caution">
    <text evidence="7">The sequence shown here is derived from an EMBL/GenBank/DDBJ whole genome shotgun (WGS) entry which is preliminary data.</text>
</comment>
<dbReference type="InterPro" id="IPR036188">
    <property type="entry name" value="FAD/NAD-bd_sf"/>
</dbReference>
<dbReference type="InterPro" id="IPR051169">
    <property type="entry name" value="NADH-Q_oxidoreductase"/>
</dbReference>
<dbReference type="PRINTS" id="PR00368">
    <property type="entry name" value="FADPNR"/>
</dbReference>
<reference evidence="7 8" key="1">
    <citation type="submission" date="2016-01" db="EMBL/GenBank/DDBJ databases">
        <title>The new phylogeny of the genus Mycobacterium.</title>
        <authorList>
            <person name="Tarcisio F."/>
            <person name="Conor M."/>
            <person name="Antonella G."/>
            <person name="Elisabetta G."/>
            <person name="Giulia F.S."/>
            <person name="Sara T."/>
            <person name="Anna F."/>
            <person name="Clotilde B."/>
            <person name="Roberto B."/>
            <person name="Veronica D.S."/>
            <person name="Fabio R."/>
            <person name="Monica P."/>
            <person name="Olivier J."/>
            <person name="Enrico T."/>
            <person name="Nicola S."/>
        </authorList>
    </citation>
    <scope>NUCLEOTIDE SEQUENCE [LARGE SCALE GENOMIC DNA]</scope>
    <source>
        <strain evidence="7 8">DSM 44616</strain>
    </source>
</reference>
<keyword evidence="5" id="KW-0560">Oxidoreductase</keyword>
<dbReference type="PANTHER" id="PTHR42913:SF3">
    <property type="entry name" value="64 KDA MITOCHONDRIAL NADH DEHYDROGENASE (EUROFUNG)"/>
    <property type="match status" value="1"/>
</dbReference>
<feature type="domain" description="FAD/NAD(P)-binding" evidence="6">
    <location>
        <begin position="9"/>
        <end position="287"/>
    </location>
</feature>
<protein>
    <submittedName>
        <fullName evidence="7">Pyridine nucleotide-disulfide oxidoreductase</fullName>
    </submittedName>
</protein>
<keyword evidence="8" id="KW-1185">Reference proteome</keyword>
<dbReference type="GO" id="GO:0003955">
    <property type="term" value="F:NAD(P)H dehydrogenase (quinone) activity"/>
    <property type="evidence" value="ECO:0007669"/>
    <property type="project" value="TreeGrafter"/>
</dbReference>
<proteinExistence type="inferred from homology"/>
<dbReference type="EMBL" id="LQPR01000040">
    <property type="protein sequence ID" value="ORW70407.1"/>
    <property type="molecule type" value="Genomic_DNA"/>
</dbReference>
<evidence type="ECO:0000256" key="3">
    <source>
        <dbReference type="ARBA" id="ARBA00022630"/>
    </source>
</evidence>
<dbReference type="GO" id="GO:0019646">
    <property type="term" value="P:aerobic electron transport chain"/>
    <property type="evidence" value="ECO:0007669"/>
    <property type="project" value="TreeGrafter"/>
</dbReference>
<evidence type="ECO:0000313" key="8">
    <source>
        <dbReference type="Proteomes" id="UP000193387"/>
    </source>
</evidence>
<keyword evidence="4" id="KW-0274">FAD</keyword>
<dbReference type="InterPro" id="IPR023753">
    <property type="entry name" value="FAD/NAD-binding_dom"/>
</dbReference>
<accession>A0AAJ3TUH6</accession>
<keyword evidence="3" id="KW-0285">Flavoprotein</keyword>
<dbReference type="SUPFAM" id="SSF51905">
    <property type="entry name" value="FAD/NAD(P)-binding domain"/>
    <property type="match status" value="2"/>
</dbReference>
<evidence type="ECO:0000259" key="6">
    <source>
        <dbReference type="Pfam" id="PF07992"/>
    </source>
</evidence>
<sequence length="394" mass="40924">MTEVAPRTHVIVVGGGYAGTLAANRLRQNPDIDITLVNPRPVFVERIRLHQLASDTGAATADFGSLLGDGIRLVVDTVARVAAGDRRIVLGSGTELHYDYLIYAVGSTGVVPPAVPGAAEFAYSVADLESAQRLRSALTDLPSSTPVAVVGGGLTGIETAAELADRGRLVTLVCGDTLGPSLSDRGRRSVAKRLRRLGVNVLESVSAGEVRWDAVVLGDGSVLPAAVTVWTAGFAVPDLAARSGLRTDAIGRLLTDETLTCIDDDRIVAAGDAAAPSGRPLRMSCQAAGPLGAQAANTVLSRIAGGTPAPLNQAFVGQCISLGRSDAAYQLAHTDDTPMNLVLGGRVAASLKETICKGTVWSIRREAAKPGSYFWLKGGNRPAPEPADRRVALR</sequence>
<organism evidence="7 8">
    <name type="scientific">Mycobacterium saskatchewanense</name>
    <dbReference type="NCBI Taxonomy" id="220927"/>
    <lineage>
        <taxon>Bacteria</taxon>
        <taxon>Bacillati</taxon>
        <taxon>Actinomycetota</taxon>
        <taxon>Actinomycetes</taxon>
        <taxon>Mycobacteriales</taxon>
        <taxon>Mycobacteriaceae</taxon>
        <taxon>Mycobacterium</taxon>
        <taxon>Mycobacterium simiae complex</taxon>
    </lineage>
</organism>
<evidence type="ECO:0000256" key="5">
    <source>
        <dbReference type="ARBA" id="ARBA00023002"/>
    </source>
</evidence>
<evidence type="ECO:0000256" key="4">
    <source>
        <dbReference type="ARBA" id="ARBA00022827"/>
    </source>
</evidence>
<comment type="similarity">
    <text evidence="2">Belongs to the NADH dehydrogenase family.</text>
</comment>
<comment type="cofactor">
    <cofactor evidence="1">
        <name>FAD</name>
        <dbReference type="ChEBI" id="CHEBI:57692"/>
    </cofactor>
</comment>
<dbReference type="Pfam" id="PF07992">
    <property type="entry name" value="Pyr_redox_2"/>
    <property type="match status" value="1"/>
</dbReference>
<dbReference type="RefSeq" id="WP_085256629.1">
    <property type="nucleotide sequence ID" value="NZ_AP022573.1"/>
</dbReference>
<dbReference type="Proteomes" id="UP000193387">
    <property type="component" value="Unassembled WGS sequence"/>
</dbReference>
<evidence type="ECO:0000256" key="2">
    <source>
        <dbReference type="ARBA" id="ARBA00005272"/>
    </source>
</evidence>
<evidence type="ECO:0000256" key="1">
    <source>
        <dbReference type="ARBA" id="ARBA00001974"/>
    </source>
</evidence>
<dbReference type="PANTHER" id="PTHR42913">
    <property type="entry name" value="APOPTOSIS-INDUCING FACTOR 1"/>
    <property type="match status" value="1"/>
</dbReference>
<gene>
    <name evidence="7" type="ORF">AWC23_17305</name>
</gene>
<dbReference type="Gene3D" id="3.50.50.100">
    <property type="match status" value="1"/>
</dbReference>
<evidence type="ECO:0000313" key="7">
    <source>
        <dbReference type="EMBL" id="ORW70407.1"/>
    </source>
</evidence>
<dbReference type="AlphaFoldDB" id="A0AAJ3TUH6"/>
<name>A0AAJ3TUH6_9MYCO</name>